<dbReference type="OrthoDB" id="538223at2759"/>
<dbReference type="PANTHER" id="PTHR19848:SF8">
    <property type="entry name" value="F-BOX AND WD REPEAT DOMAIN CONTAINING 7"/>
    <property type="match status" value="1"/>
</dbReference>
<evidence type="ECO:0000256" key="3">
    <source>
        <dbReference type="PROSITE-ProRule" id="PRU00221"/>
    </source>
</evidence>
<dbReference type="InterPro" id="IPR036322">
    <property type="entry name" value="WD40_repeat_dom_sf"/>
</dbReference>
<dbReference type="InterPro" id="IPR001680">
    <property type="entry name" value="WD40_rpt"/>
</dbReference>
<feature type="repeat" description="WD" evidence="3">
    <location>
        <begin position="262"/>
        <end position="303"/>
    </location>
</feature>
<evidence type="ECO:0000256" key="2">
    <source>
        <dbReference type="ARBA" id="ARBA00022737"/>
    </source>
</evidence>
<keyword evidence="2" id="KW-0677">Repeat</keyword>
<keyword evidence="5" id="KW-1185">Reference proteome</keyword>
<dbReference type="AlphaFoldDB" id="A0A319EGB9"/>
<dbReference type="PROSITE" id="PS50082">
    <property type="entry name" value="WD_REPEATS_2"/>
    <property type="match status" value="3"/>
</dbReference>
<dbReference type="PROSITE" id="PS00678">
    <property type="entry name" value="WD_REPEATS_1"/>
    <property type="match status" value="1"/>
</dbReference>
<dbReference type="SMART" id="SM00320">
    <property type="entry name" value="WD40"/>
    <property type="match status" value="7"/>
</dbReference>
<dbReference type="Proteomes" id="UP000248423">
    <property type="component" value="Unassembled WGS sequence"/>
</dbReference>
<evidence type="ECO:0000256" key="1">
    <source>
        <dbReference type="ARBA" id="ARBA00022574"/>
    </source>
</evidence>
<dbReference type="Gene3D" id="2.130.10.10">
    <property type="entry name" value="YVTN repeat-like/Quinoprotein amine dehydrogenase"/>
    <property type="match status" value="1"/>
</dbReference>
<keyword evidence="1 3" id="KW-0853">WD repeat</keyword>
<proteinExistence type="predicted"/>
<organism evidence="4 5">
    <name type="scientific">Aspergillus sclerotiicarbonarius (strain CBS 121057 / IBT 28362)</name>
    <dbReference type="NCBI Taxonomy" id="1448318"/>
    <lineage>
        <taxon>Eukaryota</taxon>
        <taxon>Fungi</taxon>
        <taxon>Dikarya</taxon>
        <taxon>Ascomycota</taxon>
        <taxon>Pezizomycotina</taxon>
        <taxon>Eurotiomycetes</taxon>
        <taxon>Eurotiomycetidae</taxon>
        <taxon>Eurotiales</taxon>
        <taxon>Aspergillaceae</taxon>
        <taxon>Aspergillus</taxon>
        <taxon>Aspergillus subgen. Circumdati</taxon>
    </lineage>
</organism>
<dbReference type="EMBL" id="KZ826327">
    <property type="protein sequence ID" value="PYI09372.1"/>
    <property type="molecule type" value="Genomic_DNA"/>
</dbReference>
<feature type="repeat" description="WD" evidence="3">
    <location>
        <begin position="101"/>
        <end position="133"/>
    </location>
</feature>
<dbReference type="STRING" id="1448318.A0A319EGB9"/>
<protein>
    <submittedName>
        <fullName evidence="4">WD40 repeat-like protein</fullName>
    </submittedName>
</protein>
<dbReference type="SUPFAM" id="SSF50978">
    <property type="entry name" value="WD40 repeat-like"/>
    <property type="match status" value="1"/>
</dbReference>
<accession>A0A319EGB9</accession>
<evidence type="ECO:0000313" key="4">
    <source>
        <dbReference type="EMBL" id="PYI09372.1"/>
    </source>
</evidence>
<dbReference type="PROSITE" id="PS50294">
    <property type="entry name" value="WD_REPEATS_REGION"/>
    <property type="match status" value="1"/>
</dbReference>
<dbReference type="InterPro" id="IPR015943">
    <property type="entry name" value="WD40/YVTN_repeat-like_dom_sf"/>
</dbReference>
<dbReference type="PANTHER" id="PTHR19848">
    <property type="entry name" value="WD40 REPEAT PROTEIN"/>
    <property type="match status" value="1"/>
</dbReference>
<dbReference type="CDD" id="cd00200">
    <property type="entry name" value="WD40"/>
    <property type="match status" value="1"/>
</dbReference>
<dbReference type="VEuPathDB" id="FungiDB:BO78DRAFT_437938"/>
<name>A0A319EGB9_ASPSB</name>
<gene>
    <name evidence="4" type="ORF">BO78DRAFT_437938</name>
</gene>
<dbReference type="InterPro" id="IPR019775">
    <property type="entry name" value="WD40_repeat_CS"/>
</dbReference>
<evidence type="ECO:0000313" key="5">
    <source>
        <dbReference type="Proteomes" id="UP000248423"/>
    </source>
</evidence>
<dbReference type="Pfam" id="PF00400">
    <property type="entry name" value="WD40"/>
    <property type="match status" value="3"/>
</dbReference>
<reference evidence="4 5" key="1">
    <citation type="submission" date="2018-02" db="EMBL/GenBank/DDBJ databases">
        <title>The genomes of Aspergillus section Nigri reveals drivers in fungal speciation.</title>
        <authorList>
            <consortium name="DOE Joint Genome Institute"/>
            <person name="Vesth T.C."/>
            <person name="Nybo J."/>
            <person name="Theobald S."/>
            <person name="Brandl J."/>
            <person name="Frisvad J.C."/>
            <person name="Nielsen K.F."/>
            <person name="Lyhne E.K."/>
            <person name="Kogle M.E."/>
            <person name="Kuo A."/>
            <person name="Riley R."/>
            <person name="Clum A."/>
            <person name="Nolan M."/>
            <person name="Lipzen A."/>
            <person name="Salamov A."/>
            <person name="Henrissat B."/>
            <person name="Wiebenga A."/>
            <person name="De vries R.P."/>
            <person name="Grigoriev I.V."/>
            <person name="Mortensen U.H."/>
            <person name="Andersen M.R."/>
            <person name="Baker S.E."/>
        </authorList>
    </citation>
    <scope>NUCLEOTIDE SEQUENCE [LARGE SCALE GENOMIC DNA]</scope>
    <source>
        <strain evidence="4 5">CBS 121057</strain>
    </source>
</reference>
<feature type="repeat" description="WD" evidence="3">
    <location>
        <begin position="134"/>
        <end position="175"/>
    </location>
</feature>
<sequence length="343" mass="38530">MTEMANPNEEMRVEVRLGGGNECRFYYVGFNPNVKQALDVDLLHHISHPNSVLSIAFSPDGKYLATGSNWTVTVFEVSTGQIYRTLKIELDEPRPCNHAYSLCFYPNSNVLVSGWADKYIRFWDFDTNEILHTLEDPDHPILSVQVEPTGRYILAQGGHEILRIWDMAYGKTIRTVELNTSPVKVSLSPDGRRAAVLYKDGKVRVFNMPYGYPEPCLSGLDTQEHDILWAQCPVGTRQLFTLNFDKTIKLWDLGSGGVVRTFAGHKGSILGAALTPDFRWLISGGNGDTICFWDPDNGDMHMEIDGLDPKRGITLVQACQPNVFATVGTDNSVRIWRYSAHKE</sequence>